<reference evidence="1 2" key="1">
    <citation type="journal article" date="2011" name="PLoS Pathog.">
        <title>Dynamic evolution of pathogenicity revealed by sequencing and comparative genomics of 19 Pseudomonas syringae isolates.</title>
        <authorList>
            <person name="Baltrus D.A."/>
            <person name="Nishimura M.T."/>
            <person name="Romanchuk A."/>
            <person name="Chang J.H."/>
            <person name="Mukhtar M.S."/>
            <person name="Cherkis K."/>
            <person name="Roach J."/>
            <person name="Grant S.R."/>
            <person name="Jones C.D."/>
            <person name="Dangl J.L."/>
        </authorList>
    </citation>
    <scope>NUCLEOTIDE SEQUENCE [LARGE SCALE GENOMIC DNA]</scope>
    <source>
        <strain evidence="1 2">301020</strain>
    </source>
</reference>
<evidence type="ECO:0000313" key="1">
    <source>
        <dbReference type="EMBL" id="EGH26791.1"/>
    </source>
</evidence>
<evidence type="ECO:0000313" key="2">
    <source>
        <dbReference type="Proteomes" id="UP000003465"/>
    </source>
</evidence>
<sequence length="39" mass="4760">MRWHKNRHWLRAKQTQQKRVNLSVDPFFTAQQSGFYLVG</sequence>
<organism evidence="1 2">
    <name type="scientific">Pseudomonas amygdali pv. mori str. 301020</name>
    <dbReference type="NCBI Taxonomy" id="629261"/>
    <lineage>
        <taxon>Bacteria</taxon>
        <taxon>Pseudomonadati</taxon>
        <taxon>Pseudomonadota</taxon>
        <taxon>Gammaproteobacteria</taxon>
        <taxon>Pseudomonadales</taxon>
        <taxon>Pseudomonadaceae</taxon>
        <taxon>Pseudomonas</taxon>
        <taxon>Pseudomonas amygdali</taxon>
    </lineage>
</organism>
<proteinExistence type="predicted"/>
<dbReference type="Proteomes" id="UP000003465">
    <property type="component" value="Unassembled WGS sequence"/>
</dbReference>
<name>A0A656GMN8_PSEA0</name>
<accession>A0A656GMN8</accession>
<protein>
    <submittedName>
        <fullName evidence="1">Uncharacterized protein</fullName>
    </submittedName>
</protein>
<comment type="caution">
    <text evidence="1">The sequence shown here is derived from an EMBL/GenBank/DDBJ whole genome shotgun (WGS) entry which is preliminary data.</text>
</comment>
<feature type="non-terminal residue" evidence="1">
    <location>
        <position position="39"/>
    </location>
</feature>
<gene>
    <name evidence="1" type="ORF">PSYMO_37102</name>
</gene>
<dbReference type="AlphaFoldDB" id="A0A656GMN8"/>
<dbReference type="EMBL" id="AEAG01002853">
    <property type="protein sequence ID" value="EGH26791.1"/>
    <property type="molecule type" value="Genomic_DNA"/>
</dbReference>